<evidence type="ECO:0000256" key="2">
    <source>
        <dbReference type="SAM" id="MobiDB-lite"/>
    </source>
</evidence>
<gene>
    <name evidence="3" type="ORF">BG011_004794</name>
</gene>
<name>A0A9P6U9T6_9FUNG</name>
<feature type="compositionally biased region" description="Polar residues" evidence="2">
    <location>
        <begin position="61"/>
        <end position="70"/>
    </location>
</feature>
<keyword evidence="1" id="KW-0175">Coiled coil</keyword>
<reference evidence="3" key="1">
    <citation type="journal article" date="2020" name="Fungal Divers.">
        <title>Resolving the Mortierellaceae phylogeny through synthesis of multi-gene phylogenetics and phylogenomics.</title>
        <authorList>
            <person name="Vandepol N."/>
            <person name="Liber J."/>
            <person name="Desiro A."/>
            <person name="Na H."/>
            <person name="Kennedy M."/>
            <person name="Barry K."/>
            <person name="Grigoriev I.V."/>
            <person name="Miller A.N."/>
            <person name="O'Donnell K."/>
            <person name="Stajich J.E."/>
            <person name="Bonito G."/>
        </authorList>
    </citation>
    <scope>NUCLEOTIDE SEQUENCE</scope>
    <source>
        <strain evidence="3">KOD948</strain>
    </source>
</reference>
<feature type="compositionally biased region" description="Basic and acidic residues" evidence="2">
    <location>
        <begin position="133"/>
        <end position="145"/>
    </location>
</feature>
<dbReference type="EMBL" id="JAAAJA010000032">
    <property type="protein sequence ID" value="KAG0265409.1"/>
    <property type="molecule type" value="Genomic_DNA"/>
</dbReference>
<feature type="region of interest" description="Disordered" evidence="2">
    <location>
        <begin position="55"/>
        <end position="187"/>
    </location>
</feature>
<dbReference type="OrthoDB" id="2438557at2759"/>
<evidence type="ECO:0000313" key="3">
    <source>
        <dbReference type="EMBL" id="KAG0265409.1"/>
    </source>
</evidence>
<feature type="coiled-coil region" evidence="1">
    <location>
        <begin position="12"/>
        <end position="46"/>
    </location>
</feature>
<keyword evidence="4" id="KW-1185">Reference proteome</keyword>
<dbReference type="Proteomes" id="UP000726737">
    <property type="component" value="Unassembled WGS sequence"/>
</dbReference>
<sequence length="613" mass="71695">MADPGPLRVSERIRERRLLREAREVKEAEENEREQQRLAHKRLMATHRAKLVKRRVIAIPRSSSGRSAQPPNEERVRVKEEDHLDSPASVAGVKRKVKEEITFQSTNESQTEDERSDPDSWQGDTSDSEFEDETPRKRTKTELQARVRAGRGRSKTRGGRAHTSRRKLVTSRAQMAPHPFQSNVLNQSDHSNARAPLANEAPLPILPMFGSRQIMPTKDYIQSTYANMVQAFQHARAHYNTPLSAVIYWMSRIAPGNSAAKFMTDGNIQYWRIPVKQCDQPYETAPVIRYMRTDQVAHWLHLSTQEFVGFLSLCTVEEARALNLYLCFRLEMMRHIQGLPMCFHWLYTNVQPSRGDHVYELLLKFRALDDDYQRKLSWVLHSLVRRRRNVHDHSAFPRNASIQFVDKDHRANFEYLHKIWRLHRAKSCPTLDWNSRSHFSDFADMRSLSRWYLVEDPPLSILTNHQVRQVIDSDMNYLVKCETERNHYLLGEMFMDELRFSTLRQRYTFACKNVDDVIPSLKMKYPWRPDLDAILQWHKENRSPTMAQVEDQLLRDAQNAIMQQQTINVQQQQVTNVHQQQHQQQVQQQQIPSPSPSIVSDHTESGYDGDNDA</sequence>
<feature type="compositionally biased region" description="Basic and acidic residues" evidence="2">
    <location>
        <begin position="72"/>
        <end position="85"/>
    </location>
</feature>
<evidence type="ECO:0000256" key="1">
    <source>
        <dbReference type="SAM" id="Coils"/>
    </source>
</evidence>
<accession>A0A9P6U9T6</accession>
<dbReference type="AlphaFoldDB" id="A0A9P6U9T6"/>
<proteinExistence type="predicted"/>
<organism evidence="3 4">
    <name type="scientific">Mortierella polycephala</name>
    <dbReference type="NCBI Taxonomy" id="41804"/>
    <lineage>
        <taxon>Eukaryota</taxon>
        <taxon>Fungi</taxon>
        <taxon>Fungi incertae sedis</taxon>
        <taxon>Mucoromycota</taxon>
        <taxon>Mortierellomycotina</taxon>
        <taxon>Mortierellomycetes</taxon>
        <taxon>Mortierellales</taxon>
        <taxon>Mortierellaceae</taxon>
        <taxon>Mortierella</taxon>
    </lineage>
</organism>
<feature type="compositionally biased region" description="Low complexity" evidence="2">
    <location>
        <begin position="578"/>
        <end position="591"/>
    </location>
</feature>
<comment type="caution">
    <text evidence="3">The sequence shown here is derived from an EMBL/GenBank/DDBJ whole genome shotgun (WGS) entry which is preliminary data.</text>
</comment>
<feature type="compositionally biased region" description="Basic residues" evidence="2">
    <location>
        <begin position="148"/>
        <end position="169"/>
    </location>
</feature>
<protein>
    <submittedName>
        <fullName evidence="3">Uncharacterized protein</fullName>
    </submittedName>
</protein>
<evidence type="ECO:0000313" key="4">
    <source>
        <dbReference type="Proteomes" id="UP000726737"/>
    </source>
</evidence>
<feature type="region of interest" description="Disordered" evidence="2">
    <location>
        <begin position="578"/>
        <end position="613"/>
    </location>
</feature>